<feature type="region of interest" description="Disordered" evidence="1">
    <location>
        <begin position="121"/>
        <end position="170"/>
    </location>
</feature>
<dbReference type="Proteomes" id="UP000799428">
    <property type="component" value="Unassembled WGS sequence"/>
</dbReference>
<feature type="compositionally biased region" description="Basic and acidic residues" evidence="1">
    <location>
        <begin position="591"/>
        <end position="603"/>
    </location>
</feature>
<proteinExistence type="predicted"/>
<organism evidence="2 3">
    <name type="scientific">Pleomassaria siparia CBS 279.74</name>
    <dbReference type="NCBI Taxonomy" id="1314801"/>
    <lineage>
        <taxon>Eukaryota</taxon>
        <taxon>Fungi</taxon>
        <taxon>Dikarya</taxon>
        <taxon>Ascomycota</taxon>
        <taxon>Pezizomycotina</taxon>
        <taxon>Dothideomycetes</taxon>
        <taxon>Pleosporomycetidae</taxon>
        <taxon>Pleosporales</taxon>
        <taxon>Pleomassariaceae</taxon>
        <taxon>Pleomassaria</taxon>
    </lineage>
</organism>
<feature type="region of interest" description="Disordered" evidence="1">
    <location>
        <begin position="590"/>
        <end position="611"/>
    </location>
</feature>
<feature type="compositionally biased region" description="Acidic residues" evidence="1">
    <location>
        <begin position="148"/>
        <end position="158"/>
    </location>
</feature>
<keyword evidence="3" id="KW-1185">Reference proteome</keyword>
<name>A0A6G1KBD2_9PLEO</name>
<dbReference type="OrthoDB" id="439943at2759"/>
<dbReference type="AlphaFoldDB" id="A0A6G1KBD2"/>
<accession>A0A6G1KBD2</accession>
<evidence type="ECO:0000256" key="1">
    <source>
        <dbReference type="SAM" id="MobiDB-lite"/>
    </source>
</evidence>
<protein>
    <submittedName>
        <fullName evidence="2">Uncharacterized protein</fullName>
    </submittedName>
</protein>
<evidence type="ECO:0000313" key="2">
    <source>
        <dbReference type="EMBL" id="KAF2709943.1"/>
    </source>
</evidence>
<dbReference type="EMBL" id="MU005769">
    <property type="protein sequence ID" value="KAF2709943.1"/>
    <property type="molecule type" value="Genomic_DNA"/>
</dbReference>
<sequence length="869" mass="96271">MFQWSIGPVVQYLSGPVLQWSSASVVQCFSGPVLQWSSASFSGPVLQWSSASVLQFAFTCPFYVPESSQELTYPPIRVNHSLASLDLNTLIMRSQPRRLSEEAHSSLDESSYEVLGESVFDTSDDEGHTESLASMDGHTPDDVSSISDGDDFDDDYMDDVSQHFPPTPAEAPYDPLDAHLITNPDDSTFTELADKEMSESSHLRLEETSVKGSSDMNACGLIKEFDQTSGLPAVLQPYGCPEVRLTIRMALSERYMSVSGSFRLLYVGDLPKWAEKDISRQIGTALDAPPSSSRFNIVRGQLEPSGPALDVDHCTALEIQGETGKSSRVLLTLDDGTQLTFGPGKATHVRGSAPLPDLVIFSHGTSIPSASTAAAESEKFRLARNAFRRHQIPSLDVALVRPFGQCPEAFTFDTNSLRLCVEGRRYQDSDYGIQETLPIDIYNFIEIEPSQLNRHLACIKEHAASSASTHTTSKRRAWNISNILPSFKNSVSRQDTREWLAQRNLWMTLIALTAMVTVGLKSSVFLPIIPHNTAQINIQSSATSSISSSASMAAIITASTSSLLVSTPDPPRPISTRDLTVVTSVEPISDDLSHKKADKARQTEKRRREKAGGFEVEVTGDHQFRVRQLATRRRKPQFYIHVTRESKDIPIRVDPTSGVVDLENEYPAGPFNVTITTRSKPLLQQSFEVQLGSNKSTFDQLKDTVDRLSKTVKHDLALAQSNLRDLTTVASKGLQAGVTRAEEGAMAAFSQTRYWRRRVRDSTQSVAGHLEEAKKRAAHQLSMGTEVTKDISKSLRQNLQGYTSKASELAHVLQGARMPDLWELSRPVRTHPKLLKARCNALRLQKKVQRRIKEKKGKKRCKKATLKRQ</sequence>
<evidence type="ECO:0000313" key="3">
    <source>
        <dbReference type="Proteomes" id="UP000799428"/>
    </source>
</evidence>
<reference evidence="2" key="1">
    <citation type="journal article" date="2020" name="Stud. Mycol.">
        <title>101 Dothideomycetes genomes: a test case for predicting lifestyles and emergence of pathogens.</title>
        <authorList>
            <person name="Haridas S."/>
            <person name="Albert R."/>
            <person name="Binder M."/>
            <person name="Bloem J."/>
            <person name="Labutti K."/>
            <person name="Salamov A."/>
            <person name="Andreopoulos B."/>
            <person name="Baker S."/>
            <person name="Barry K."/>
            <person name="Bills G."/>
            <person name="Bluhm B."/>
            <person name="Cannon C."/>
            <person name="Castanera R."/>
            <person name="Culley D."/>
            <person name="Daum C."/>
            <person name="Ezra D."/>
            <person name="Gonzalez J."/>
            <person name="Henrissat B."/>
            <person name="Kuo A."/>
            <person name="Liang C."/>
            <person name="Lipzen A."/>
            <person name="Lutzoni F."/>
            <person name="Magnuson J."/>
            <person name="Mondo S."/>
            <person name="Nolan M."/>
            <person name="Ohm R."/>
            <person name="Pangilinan J."/>
            <person name="Park H.-J."/>
            <person name="Ramirez L."/>
            <person name="Alfaro M."/>
            <person name="Sun H."/>
            <person name="Tritt A."/>
            <person name="Yoshinaga Y."/>
            <person name="Zwiers L.-H."/>
            <person name="Turgeon B."/>
            <person name="Goodwin S."/>
            <person name="Spatafora J."/>
            <person name="Crous P."/>
            <person name="Grigoriev I."/>
        </authorList>
    </citation>
    <scope>NUCLEOTIDE SEQUENCE</scope>
    <source>
        <strain evidence="2">CBS 279.74</strain>
    </source>
</reference>
<gene>
    <name evidence="2" type="ORF">K504DRAFT_501243</name>
</gene>